<dbReference type="InterPro" id="IPR002068">
    <property type="entry name" value="A-crystallin/Hsp20_dom"/>
</dbReference>
<dbReference type="SUPFAM" id="SSF49764">
    <property type="entry name" value="HSP20-like chaperones"/>
    <property type="match status" value="1"/>
</dbReference>
<evidence type="ECO:0000256" key="2">
    <source>
        <dbReference type="RuleBase" id="RU003616"/>
    </source>
</evidence>
<comment type="caution">
    <text evidence="4">The sequence shown here is derived from an EMBL/GenBank/DDBJ whole genome shotgun (WGS) entry which is preliminary data.</text>
</comment>
<gene>
    <name evidence="4" type="ORF">K2U94_11735</name>
</gene>
<keyword evidence="5" id="KW-1185">Reference proteome</keyword>
<feature type="domain" description="SHSP" evidence="3">
    <location>
        <begin position="34"/>
        <end position="133"/>
    </location>
</feature>
<dbReference type="PROSITE" id="PS01031">
    <property type="entry name" value="SHSP"/>
    <property type="match status" value="1"/>
</dbReference>
<dbReference type="Gene3D" id="2.60.40.790">
    <property type="match status" value="1"/>
</dbReference>
<proteinExistence type="inferred from homology"/>
<sequence length="133" mass="14832">MTTDDRMTWMWSEAMAIFSRAERLRDAAPARRSAGSATWEPAVDVVETEAEVLVLVALPGVREQDVEAAIEGSSLVVRGRRGFPPELRAAFVHRLELPRGAFERRISLPASRYEAVVRAMREGLLIVSLRKSV</sequence>
<accession>A0ABS9Z754</accession>
<protein>
    <submittedName>
        <fullName evidence="4">Hsp20/alpha crystallin family protein</fullName>
    </submittedName>
</protein>
<evidence type="ECO:0000313" key="5">
    <source>
        <dbReference type="Proteomes" id="UP001139104"/>
    </source>
</evidence>
<dbReference type="Proteomes" id="UP001139104">
    <property type="component" value="Unassembled WGS sequence"/>
</dbReference>
<dbReference type="CDD" id="cd06464">
    <property type="entry name" value="ACD_sHsps-like"/>
    <property type="match status" value="1"/>
</dbReference>
<comment type="similarity">
    <text evidence="1 2">Belongs to the small heat shock protein (HSP20) family.</text>
</comment>
<evidence type="ECO:0000259" key="3">
    <source>
        <dbReference type="PROSITE" id="PS01031"/>
    </source>
</evidence>
<evidence type="ECO:0000256" key="1">
    <source>
        <dbReference type="PROSITE-ProRule" id="PRU00285"/>
    </source>
</evidence>
<dbReference type="InterPro" id="IPR008978">
    <property type="entry name" value="HSP20-like_chaperone"/>
</dbReference>
<dbReference type="EMBL" id="JAIVFP010000001">
    <property type="protein sequence ID" value="MCI4683427.1"/>
    <property type="molecule type" value="Genomic_DNA"/>
</dbReference>
<evidence type="ECO:0000313" key="4">
    <source>
        <dbReference type="EMBL" id="MCI4683427.1"/>
    </source>
</evidence>
<name>A0ABS9Z754_9HYPH</name>
<dbReference type="Pfam" id="PF00011">
    <property type="entry name" value="HSP20"/>
    <property type="match status" value="1"/>
</dbReference>
<dbReference type="RefSeq" id="WP_243067379.1">
    <property type="nucleotide sequence ID" value="NZ_JAIVFK010000026.1"/>
</dbReference>
<reference evidence="4" key="1">
    <citation type="journal article" date="2022" name="ISME J.">
        <title>Identification of active gaseous-alkane degraders at natural gas seeps.</title>
        <authorList>
            <person name="Farhan Ul Haque M."/>
            <person name="Hernandez M."/>
            <person name="Crombie A.T."/>
            <person name="Murrell J.C."/>
        </authorList>
    </citation>
    <scope>NUCLEOTIDE SEQUENCE</scope>
    <source>
        <strain evidence="4">PC2</strain>
    </source>
</reference>
<organism evidence="4 5">
    <name type="scientific">Candidatus Rhodoblastus alkanivorans</name>
    <dbReference type="NCBI Taxonomy" id="2954117"/>
    <lineage>
        <taxon>Bacteria</taxon>
        <taxon>Pseudomonadati</taxon>
        <taxon>Pseudomonadota</taxon>
        <taxon>Alphaproteobacteria</taxon>
        <taxon>Hyphomicrobiales</taxon>
        <taxon>Rhodoblastaceae</taxon>
        <taxon>Rhodoblastus</taxon>
    </lineage>
</organism>